<comment type="subcellular location">
    <subcellularLocation>
        <location evidence="1">Cell membrane</location>
        <topology evidence="1">Multi-pass membrane protein</topology>
    </subcellularLocation>
</comment>
<evidence type="ECO:0000256" key="8">
    <source>
        <dbReference type="ARBA" id="ARBA00023136"/>
    </source>
</evidence>
<dbReference type="RefSeq" id="WP_308490297.1">
    <property type="nucleotide sequence ID" value="NZ_JAVFCB010000010.1"/>
</dbReference>
<feature type="transmembrane region" description="Helical" evidence="10">
    <location>
        <begin position="133"/>
        <end position="153"/>
    </location>
</feature>
<evidence type="ECO:0000256" key="9">
    <source>
        <dbReference type="ARBA" id="ARBA00037998"/>
    </source>
</evidence>
<feature type="transmembrane region" description="Helical" evidence="10">
    <location>
        <begin position="299"/>
        <end position="318"/>
    </location>
</feature>
<feature type="transmembrane region" description="Helical" evidence="10">
    <location>
        <begin position="36"/>
        <end position="59"/>
    </location>
</feature>
<keyword evidence="4" id="KW-0997">Cell inner membrane</keyword>
<feature type="transmembrane region" description="Helical" evidence="10">
    <location>
        <begin position="245"/>
        <end position="265"/>
    </location>
</feature>
<feature type="transmembrane region" description="Helical" evidence="10">
    <location>
        <begin position="66"/>
        <end position="87"/>
    </location>
</feature>
<dbReference type="CDD" id="cd06582">
    <property type="entry name" value="TM_PBP1_LivH_like"/>
    <property type="match status" value="1"/>
</dbReference>
<proteinExistence type="inferred from homology"/>
<keyword evidence="5 10" id="KW-0812">Transmembrane</keyword>
<evidence type="ECO:0000256" key="3">
    <source>
        <dbReference type="ARBA" id="ARBA00022475"/>
    </source>
</evidence>
<evidence type="ECO:0000313" key="11">
    <source>
        <dbReference type="EMBL" id="MDQ4215342.1"/>
    </source>
</evidence>
<keyword evidence="6" id="KW-0029">Amino-acid transport</keyword>
<reference evidence="11 12" key="1">
    <citation type="submission" date="2023-08" db="EMBL/GenBank/DDBJ databases">
        <title>Microbacterium sp. nov., isolated from a waste landfill.</title>
        <authorList>
            <person name="Wen W."/>
        </authorList>
    </citation>
    <scope>NUCLEOTIDE SEQUENCE [LARGE SCALE GENOMIC DNA]</scope>
    <source>
        <strain evidence="11 12">ASV81</strain>
    </source>
</reference>
<protein>
    <submittedName>
        <fullName evidence="11">Branched-chain amino acid ABC transporter permease</fullName>
    </submittedName>
</protein>
<dbReference type="InterPro" id="IPR001851">
    <property type="entry name" value="ABC_transp_permease"/>
</dbReference>
<feature type="transmembrane region" description="Helical" evidence="10">
    <location>
        <begin position="324"/>
        <end position="346"/>
    </location>
</feature>
<feature type="transmembrane region" description="Helical" evidence="10">
    <location>
        <begin position="198"/>
        <end position="215"/>
    </location>
</feature>
<feature type="transmembrane region" description="Helical" evidence="10">
    <location>
        <begin position="271"/>
        <end position="292"/>
    </location>
</feature>
<dbReference type="PANTHER" id="PTHR11795:SF371">
    <property type="entry name" value="HIGH-AFFINITY BRANCHED-CHAIN AMINO ACID TRANSPORT SYSTEM PERMEASE PROTEIN LIVH"/>
    <property type="match status" value="1"/>
</dbReference>
<evidence type="ECO:0000256" key="6">
    <source>
        <dbReference type="ARBA" id="ARBA00022970"/>
    </source>
</evidence>
<evidence type="ECO:0000256" key="2">
    <source>
        <dbReference type="ARBA" id="ARBA00022448"/>
    </source>
</evidence>
<comment type="similarity">
    <text evidence="9">Belongs to the binding-protein-dependent transport system permease family. LivHM subfamily.</text>
</comment>
<sequence length="351" mass="36809">MLDLVALSVVHADSSWINFDINALFQNFWSTTFDGLTFGAVYGLIAVGYTLVYGVLSLINFAHSEVFIVGAFGVVITLTSLGFGPSAPTIGPAAIIMDLLLALVVGMICSAATAFIVERAAYRPLRKRNAPRLAFLITAIGVSFAIQYIIFILPKLSLLPGLGFLNSIGGGNAQPAVVMYIPSPVFDVFGTIITDQQIIIVVAAILLMIGTDMFIRRSRTGRGIRAVAQDPDTATLMGVSKERTIVITFIIGGLLAGAAALFYIMLVPSGVIYNGGFILGVKAFAAAVLGGIGNVRGALLGGILLGIVGNYGQILLGDSQWTDVVAFVILVLVLLVRPTGILGSTLGRSKA</sequence>
<keyword evidence="7 10" id="KW-1133">Transmembrane helix</keyword>
<organism evidence="11 12">
    <name type="scientific">Microbacterium capsulatum</name>
    <dbReference type="NCBI Taxonomy" id="3041921"/>
    <lineage>
        <taxon>Bacteria</taxon>
        <taxon>Bacillati</taxon>
        <taxon>Actinomycetota</taxon>
        <taxon>Actinomycetes</taxon>
        <taxon>Micrococcales</taxon>
        <taxon>Microbacteriaceae</taxon>
        <taxon>Microbacterium</taxon>
    </lineage>
</organism>
<feature type="transmembrane region" description="Helical" evidence="10">
    <location>
        <begin position="99"/>
        <end position="121"/>
    </location>
</feature>
<evidence type="ECO:0000313" key="12">
    <source>
        <dbReference type="Proteomes" id="UP001230289"/>
    </source>
</evidence>
<dbReference type="Pfam" id="PF02653">
    <property type="entry name" value="BPD_transp_2"/>
    <property type="match status" value="1"/>
</dbReference>
<comment type="caution">
    <text evidence="11">The sequence shown here is derived from an EMBL/GenBank/DDBJ whole genome shotgun (WGS) entry which is preliminary data.</text>
</comment>
<evidence type="ECO:0000256" key="10">
    <source>
        <dbReference type="SAM" id="Phobius"/>
    </source>
</evidence>
<dbReference type="InterPro" id="IPR052157">
    <property type="entry name" value="BCAA_transport_permease"/>
</dbReference>
<keyword evidence="8 10" id="KW-0472">Membrane</keyword>
<evidence type="ECO:0000256" key="7">
    <source>
        <dbReference type="ARBA" id="ARBA00022989"/>
    </source>
</evidence>
<evidence type="ECO:0000256" key="4">
    <source>
        <dbReference type="ARBA" id="ARBA00022519"/>
    </source>
</evidence>
<gene>
    <name evidence="11" type="ORF">RBR11_15595</name>
</gene>
<accession>A0ABU0XJN3</accession>
<dbReference type="EMBL" id="JAVFCB010000010">
    <property type="protein sequence ID" value="MDQ4215342.1"/>
    <property type="molecule type" value="Genomic_DNA"/>
</dbReference>
<dbReference type="Proteomes" id="UP001230289">
    <property type="component" value="Unassembled WGS sequence"/>
</dbReference>
<evidence type="ECO:0000256" key="1">
    <source>
        <dbReference type="ARBA" id="ARBA00004651"/>
    </source>
</evidence>
<name>A0ABU0XJN3_9MICO</name>
<keyword evidence="12" id="KW-1185">Reference proteome</keyword>
<evidence type="ECO:0000256" key="5">
    <source>
        <dbReference type="ARBA" id="ARBA00022692"/>
    </source>
</evidence>
<keyword evidence="3" id="KW-1003">Cell membrane</keyword>
<dbReference type="PANTHER" id="PTHR11795">
    <property type="entry name" value="BRANCHED-CHAIN AMINO ACID TRANSPORT SYSTEM PERMEASE PROTEIN LIVH"/>
    <property type="match status" value="1"/>
</dbReference>
<keyword evidence="2" id="KW-0813">Transport</keyword>